<reference evidence="1 2" key="1">
    <citation type="submission" date="2023-09" db="EMBL/GenBank/DDBJ databases">
        <authorList>
            <person name="Astacio K.C."/>
            <person name="Barreto J.C."/>
            <person name="Colon C.A."/>
            <person name="Dejesus A.I."/>
            <person name="Gragirenes D.A."/>
            <person name="Navarro A."/>
            <person name="Negron R.A."/>
            <person name="Nunez P.S."/>
            <person name="Ortiz C.A."/>
            <person name="Ortiz A.Y."/>
            <person name="Roman V.A."/>
            <person name="Sanchez M.A."/>
            <person name="Serrano K.M."/>
            <person name="Klyczek K."/>
            <person name="Ko C."/>
            <person name="Russell D.A."/>
            <person name="Jacobs-Sera D."/>
            <person name="Hatfull G.F."/>
        </authorList>
    </citation>
    <scope>NUCLEOTIDE SEQUENCE [LARGE SCALE GENOMIC DNA]</scope>
</reference>
<dbReference type="EMBL" id="OR613467">
    <property type="protein sequence ID" value="WNT44360.1"/>
    <property type="molecule type" value="Genomic_DNA"/>
</dbReference>
<proteinExistence type="predicted"/>
<gene>
    <name evidence="1" type="primary">42</name>
    <name evidence="1" type="ORF">SEA_MABODAMACA_42</name>
</gene>
<protein>
    <submittedName>
        <fullName evidence="1">NrdH-like glutaredoxin</fullName>
    </submittedName>
</protein>
<accession>A0AA96NEE7</accession>
<dbReference type="Gene3D" id="3.40.30.10">
    <property type="entry name" value="Glutaredoxin"/>
    <property type="match status" value="1"/>
</dbReference>
<dbReference type="Proteomes" id="UP001305869">
    <property type="component" value="Segment"/>
</dbReference>
<sequence>MATLTVHTKSLSHCPQCDMTVRVALASGLTVDERPGIDTPERESELLAFKNLPQPLMAAPIVEARDELGRVVDRWAGFRPDKIKEHAG</sequence>
<keyword evidence="2" id="KW-1185">Reference proteome</keyword>
<name>A0AA96NEE7_9CAUD</name>
<evidence type="ECO:0000313" key="1">
    <source>
        <dbReference type="EMBL" id="WNT44360.1"/>
    </source>
</evidence>
<organism evidence="1 2">
    <name type="scientific">Microbacterium phage Mabodamaca</name>
    <dbReference type="NCBI Taxonomy" id="3078574"/>
    <lineage>
        <taxon>Viruses</taxon>
        <taxon>Duplodnaviria</taxon>
        <taxon>Heunggongvirae</taxon>
        <taxon>Uroviricota</taxon>
        <taxon>Caudoviricetes</taxon>
        <taxon>Casidaviridae</taxon>
        <taxon>Mabodamacavirus</taxon>
        <taxon>Mabodamacavirus mabodamaca</taxon>
    </lineage>
</organism>
<evidence type="ECO:0000313" key="2">
    <source>
        <dbReference type="Proteomes" id="UP001305869"/>
    </source>
</evidence>